<sequence length="212" mass="25559">MPERRKLSDKFYDYWEDKIIQEKVPEVPKYVIDNLNPYFKLREYQDKAIRLLIYYLEHYPNRRKPIQLLFNMATGSGKTLLMAADILYLYNKGYRNFLFFVNSTNIIEKTRDNFLNPFSPKYLFNQRIKFEDKEVSVRGVSNFDEANEEDINIIFTTIQGLHSQLNLFRENSITFEDFKDKKIVLISDEAHHINAWTKNRLSKTEEEMKKTW</sequence>
<dbReference type="GO" id="GO:0016787">
    <property type="term" value="F:hydrolase activity"/>
    <property type="evidence" value="ECO:0007669"/>
    <property type="project" value="InterPro"/>
</dbReference>
<keyword evidence="1" id="KW-0812">Transmembrane</keyword>
<dbReference type="GO" id="GO:0003677">
    <property type="term" value="F:DNA binding"/>
    <property type="evidence" value="ECO:0007669"/>
    <property type="project" value="InterPro"/>
</dbReference>
<dbReference type="InterPro" id="IPR006935">
    <property type="entry name" value="Helicase/UvrB_N"/>
</dbReference>
<evidence type="ECO:0000313" key="3">
    <source>
        <dbReference type="EMBL" id="HDD43521.1"/>
    </source>
</evidence>
<feature type="transmembrane region" description="Helical" evidence="1">
    <location>
        <begin position="68"/>
        <end position="90"/>
    </location>
</feature>
<keyword evidence="1" id="KW-0472">Membrane</keyword>
<evidence type="ECO:0000256" key="1">
    <source>
        <dbReference type="SAM" id="Phobius"/>
    </source>
</evidence>
<keyword evidence="3" id="KW-0067">ATP-binding</keyword>
<dbReference type="InterPro" id="IPR050742">
    <property type="entry name" value="Helicase_Restrict-Modif_Enz"/>
</dbReference>
<dbReference type="EMBL" id="DRBS01000061">
    <property type="protein sequence ID" value="HDD43521.1"/>
    <property type="molecule type" value="Genomic_DNA"/>
</dbReference>
<dbReference type="GO" id="GO:0005829">
    <property type="term" value="C:cytosol"/>
    <property type="evidence" value="ECO:0007669"/>
    <property type="project" value="TreeGrafter"/>
</dbReference>
<name>A0A7C0Y3N4_DESA2</name>
<keyword evidence="3" id="KW-0378">Hydrolase</keyword>
<dbReference type="AlphaFoldDB" id="A0A7C0Y3N4"/>
<protein>
    <submittedName>
        <fullName evidence="3">DEAD/DEAH box helicase</fullName>
    </submittedName>
</protein>
<dbReference type="PANTHER" id="PTHR47396:SF1">
    <property type="entry name" value="ATP-DEPENDENT HELICASE IRC3-RELATED"/>
    <property type="match status" value="1"/>
</dbReference>
<dbReference type="CDD" id="cd17926">
    <property type="entry name" value="DEXHc_RE"/>
    <property type="match status" value="1"/>
</dbReference>
<dbReference type="GO" id="GO:0005524">
    <property type="term" value="F:ATP binding"/>
    <property type="evidence" value="ECO:0007669"/>
    <property type="project" value="InterPro"/>
</dbReference>
<dbReference type="PANTHER" id="PTHR47396">
    <property type="entry name" value="TYPE I RESTRICTION ENZYME ECOKI R PROTEIN"/>
    <property type="match status" value="1"/>
</dbReference>
<evidence type="ECO:0000259" key="2">
    <source>
        <dbReference type="Pfam" id="PF04851"/>
    </source>
</evidence>
<keyword evidence="1" id="KW-1133">Transmembrane helix</keyword>
<dbReference type="InterPro" id="IPR027417">
    <property type="entry name" value="P-loop_NTPase"/>
</dbReference>
<comment type="caution">
    <text evidence="3">The sequence shown here is derived from an EMBL/GenBank/DDBJ whole genome shotgun (WGS) entry which is preliminary data.</text>
</comment>
<accession>A0A7C0Y3N4</accession>
<gene>
    <name evidence="3" type="ORF">ENG63_01475</name>
</gene>
<keyword evidence="3" id="KW-0547">Nucleotide-binding</keyword>
<proteinExistence type="predicted"/>
<keyword evidence="3" id="KW-0347">Helicase</keyword>
<dbReference type="SUPFAM" id="SSF52540">
    <property type="entry name" value="P-loop containing nucleoside triphosphate hydrolases"/>
    <property type="match status" value="1"/>
</dbReference>
<reference evidence="3" key="1">
    <citation type="journal article" date="2020" name="mSystems">
        <title>Genome- and Community-Level Interaction Insights into Carbon Utilization and Element Cycling Functions of Hydrothermarchaeota in Hydrothermal Sediment.</title>
        <authorList>
            <person name="Zhou Z."/>
            <person name="Liu Y."/>
            <person name="Xu W."/>
            <person name="Pan J."/>
            <person name="Luo Z.H."/>
            <person name="Li M."/>
        </authorList>
    </citation>
    <scope>NUCLEOTIDE SEQUENCE [LARGE SCALE GENOMIC DNA]</scope>
    <source>
        <strain evidence="3">HyVt-233</strain>
    </source>
</reference>
<feature type="domain" description="Helicase/UvrB N-terminal" evidence="2">
    <location>
        <begin position="39"/>
        <end position="195"/>
    </location>
</feature>
<dbReference type="Gene3D" id="3.40.50.300">
    <property type="entry name" value="P-loop containing nucleotide triphosphate hydrolases"/>
    <property type="match status" value="1"/>
</dbReference>
<dbReference type="Pfam" id="PF04851">
    <property type="entry name" value="ResIII"/>
    <property type="match status" value="1"/>
</dbReference>
<dbReference type="GO" id="GO:0004386">
    <property type="term" value="F:helicase activity"/>
    <property type="evidence" value="ECO:0007669"/>
    <property type="project" value="UniProtKB-KW"/>
</dbReference>
<feature type="non-terminal residue" evidence="3">
    <location>
        <position position="212"/>
    </location>
</feature>
<organism evidence="3">
    <name type="scientific">Desulfofervidus auxilii</name>
    <dbReference type="NCBI Taxonomy" id="1621989"/>
    <lineage>
        <taxon>Bacteria</taxon>
        <taxon>Pseudomonadati</taxon>
        <taxon>Thermodesulfobacteriota</taxon>
        <taxon>Candidatus Desulfofervidia</taxon>
        <taxon>Candidatus Desulfofervidales</taxon>
        <taxon>Candidatus Desulfofervidaceae</taxon>
        <taxon>Candidatus Desulfofervidus</taxon>
    </lineage>
</organism>
<dbReference type="Proteomes" id="UP000886289">
    <property type="component" value="Unassembled WGS sequence"/>
</dbReference>